<organism evidence="2 3">
    <name type="scientific">Mycobacterium saskatchewanense</name>
    <dbReference type="NCBI Taxonomy" id="220927"/>
    <lineage>
        <taxon>Bacteria</taxon>
        <taxon>Bacillati</taxon>
        <taxon>Actinomycetota</taxon>
        <taxon>Actinomycetes</taxon>
        <taxon>Mycobacteriales</taxon>
        <taxon>Mycobacteriaceae</taxon>
        <taxon>Mycobacterium</taxon>
        <taxon>Mycobacterium simiae complex</taxon>
    </lineage>
</organism>
<dbReference type="AlphaFoldDB" id="A0AAJ3NQL6"/>
<name>A0AAJ3NQL6_9MYCO</name>
<protein>
    <recommendedName>
        <fullName evidence="1">PAS fold-4 domain-containing protein</fullName>
    </recommendedName>
</protein>
<dbReference type="SUPFAM" id="SSF55785">
    <property type="entry name" value="PYP-like sensor domain (PAS domain)"/>
    <property type="match status" value="1"/>
</dbReference>
<dbReference type="EMBL" id="LQPR01000028">
    <property type="protein sequence ID" value="ORW71723.1"/>
    <property type="molecule type" value="Genomic_DNA"/>
</dbReference>
<evidence type="ECO:0000313" key="3">
    <source>
        <dbReference type="Proteomes" id="UP000193387"/>
    </source>
</evidence>
<dbReference type="Pfam" id="PF08448">
    <property type="entry name" value="PAS_4"/>
    <property type="match status" value="1"/>
</dbReference>
<dbReference type="InterPro" id="IPR035965">
    <property type="entry name" value="PAS-like_dom_sf"/>
</dbReference>
<dbReference type="Gene3D" id="3.30.450.20">
    <property type="entry name" value="PAS domain"/>
    <property type="match status" value="1"/>
</dbReference>
<proteinExistence type="predicted"/>
<dbReference type="InterPro" id="IPR000014">
    <property type="entry name" value="PAS"/>
</dbReference>
<feature type="domain" description="PAS fold-4" evidence="1">
    <location>
        <begin position="18"/>
        <end position="131"/>
    </location>
</feature>
<dbReference type="Proteomes" id="UP000193387">
    <property type="component" value="Unassembled WGS sequence"/>
</dbReference>
<sequence length="207" mass="22801">MSAIEETAWFRTKLAPNLLVDRDLRIRAVNPAYEQVTAHPRDALIGRLLFDAFPDNPADPHADGVAKASASMESVFRRGARHWMGVQRYDIPDRQTPGEFVYRVWTPVNSPIHDDGKTVAVLHQVQDVTRVVPQPPASASAKLAQLRAAAEVLGRQFPELPGEAVLSVLTHSHSVVEERSGAPDFEQVVALARLRLESRAGHPANEV</sequence>
<accession>A0AAJ3NQL6</accession>
<dbReference type="CDD" id="cd00130">
    <property type="entry name" value="PAS"/>
    <property type="match status" value="1"/>
</dbReference>
<evidence type="ECO:0000313" key="2">
    <source>
        <dbReference type="EMBL" id="ORW71723.1"/>
    </source>
</evidence>
<reference evidence="2 3" key="1">
    <citation type="submission" date="2016-01" db="EMBL/GenBank/DDBJ databases">
        <title>The new phylogeny of the genus Mycobacterium.</title>
        <authorList>
            <person name="Tarcisio F."/>
            <person name="Conor M."/>
            <person name="Antonella G."/>
            <person name="Elisabetta G."/>
            <person name="Giulia F.S."/>
            <person name="Sara T."/>
            <person name="Anna F."/>
            <person name="Clotilde B."/>
            <person name="Roberto B."/>
            <person name="Veronica D.S."/>
            <person name="Fabio R."/>
            <person name="Monica P."/>
            <person name="Olivier J."/>
            <person name="Enrico T."/>
            <person name="Nicola S."/>
        </authorList>
    </citation>
    <scope>NUCLEOTIDE SEQUENCE [LARGE SCALE GENOMIC DNA]</scope>
    <source>
        <strain evidence="2 3">DSM 44616</strain>
    </source>
</reference>
<keyword evidence="3" id="KW-1185">Reference proteome</keyword>
<dbReference type="InterPro" id="IPR013656">
    <property type="entry name" value="PAS_4"/>
</dbReference>
<gene>
    <name evidence="2" type="ORF">AWC23_13260</name>
</gene>
<evidence type="ECO:0000259" key="1">
    <source>
        <dbReference type="Pfam" id="PF08448"/>
    </source>
</evidence>
<comment type="caution">
    <text evidence="2">The sequence shown here is derived from an EMBL/GenBank/DDBJ whole genome shotgun (WGS) entry which is preliminary data.</text>
</comment>